<keyword evidence="2" id="KW-1185">Reference proteome</keyword>
<sequence>MEGWLYLIRSNRFGLQYSRKRYFILQDQYLKSYKSVPVPENECTHVLEILNSPLLARLSSISLTTLICIWNNKSRLLSSSPCLPLSLLSVSGSTNIGM</sequence>
<organism evidence="1 2">
    <name type="scientific">Solanum commersonii</name>
    <name type="common">Commerson's wild potato</name>
    <name type="synonym">Commerson's nightshade</name>
    <dbReference type="NCBI Taxonomy" id="4109"/>
    <lineage>
        <taxon>Eukaryota</taxon>
        <taxon>Viridiplantae</taxon>
        <taxon>Streptophyta</taxon>
        <taxon>Embryophyta</taxon>
        <taxon>Tracheophyta</taxon>
        <taxon>Spermatophyta</taxon>
        <taxon>Magnoliopsida</taxon>
        <taxon>eudicotyledons</taxon>
        <taxon>Gunneridae</taxon>
        <taxon>Pentapetalae</taxon>
        <taxon>asterids</taxon>
        <taxon>lamiids</taxon>
        <taxon>Solanales</taxon>
        <taxon>Solanaceae</taxon>
        <taxon>Solanoideae</taxon>
        <taxon>Solaneae</taxon>
        <taxon>Solanum</taxon>
    </lineage>
</organism>
<dbReference type="SUPFAM" id="SSF50729">
    <property type="entry name" value="PH domain-like"/>
    <property type="match status" value="1"/>
</dbReference>
<evidence type="ECO:0000313" key="1">
    <source>
        <dbReference type="EMBL" id="KAG5578475.1"/>
    </source>
</evidence>
<gene>
    <name evidence="1" type="ORF">H5410_058609</name>
</gene>
<accession>A0A9J5WRB7</accession>
<dbReference type="AlphaFoldDB" id="A0A9J5WRB7"/>
<dbReference type="OrthoDB" id="9970435at2759"/>
<evidence type="ECO:0000313" key="2">
    <source>
        <dbReference type="Proteomes" id="UP000824120"/>
    </source>
</evidence>
<dbReference type="EMBL" id="JACXVP010000011">
    <property type="protein sequence ID" value="KAG5578475.1"/>
    <property type="molecule type" value="Genomic_DNA"/>
</dbReference>
<comment type="caution">
    <text evidence="1">The sequence shown here is derived from an EMBL/GenBank/DDBJ whole genome shotgun (WGS) entry which is preliminary data.</text>
</comment>
<name>A0A9J5WRB7_SOLCO</name>
<reference evidence="1 2" key="1">
    <citation type="submission" date="2020-09" db="EMBL/GenBank/DDBJ databases">
        <title>De no assembly of potato wild relative species, Solanum commersonii.</title>
        <authorList>
            <person name="Cho K."/>
        </authorList>
    </citation>
    <scope>NUCLEOTIDE SEQUENCE [LARGE SCALE GENOMIC DNA]</scope>
    <source>
        <strain evidence="1">LZ3.2</strain>
        <tissue evidence="1">Leaf</tissue>
    </source>
</reference>
<dbReference type="Proteomes" id="UP000824120">
    <property type="component" value="Chromosome 11"/>
</dbReference>
<proteinExistence type="predicted"/>
<protein>
    <submittedName>
        <fullName evidence="1">Uncharacterized protein</fullName>
    </submittedName>
</protein>